<reference evidence="7" key="1">
    <citation type="journal article" date="2021" name="PeerJ">
        <title>Extensive microbial diversity within the chicken gut microbiome revealed by metagenomics and culture.</title>
        <authorList>
            <person name="Gilroy R."/>
            <person name="Ravi A."/>
            <person name="Getino M."/>
            <person name="Pursley I."/>
            <person name="Horton D.L."/>
            <person name="Alikhan N.F."/>
            <person name="Baker D."/>
            <person name="Gharbi K."/>
            <person name="Hall N."/>
            <person name="Watson M."/>
            <person name="Adriaenssens E.M."/>
            <person name="Foster-Nyarko E."/>
            <person name="Jarju S."/>
            <person name="Secka A."/>
            <person name="Antonio M."/>
            <person name="Oren A."/>
            <person name="Chaudhuri R.R."/>
            <person name="La Ragione R."/>
            <person name="Hildebrand F."/>
            <person name="Pallen M.J."/>
        </authorList>
    </citation>
    <scope>NUCLEOTIDE SEQUENCE</scope>
    <source>
        <strain evidence="7">9264</strain>
    </source>
</reference>
<gene>
    <name evidence="7" type="ORF">H9906_03430</name>
</gene>
<reference evidence="7" key="2">
    <citation type="submission" date="2021-04" db="EMBL/GenBank/DDBJ databases">
        <authorList>
            <person name="Gilroy R."/>
        </authorList>
    </citation>
    <scope>NUCLEOTIDE SEQUENCE</scope>
    <source>
        <strain evidence="7">9264</strain>
    </source>
</reference>
<keyword evidence="4 6" id="KW-1133">Transmembrane helix</keyword>
<dbReference type="InterPro" id="IPR002549">
    <property type="entry name" value="AI-2E-like"/>
</dbReference>
<proteinExistence type="inferred from homology"/>
<dbReference type="PANTHER" id="PTHR21716">
    <property type="entry name" value="TRANSMEMBRANE PROTEIN"/>
    <property type="match status" value="1"/>
</dbReference>
<dbReference type="Proteomes" id="UP000823889">
    <property type="component" value="Unassembled WGS sequence"/>
</dbReference>
<accession>A0A9D2RGN1</accession>
<keyword evidence="5 6" id="KW-0472">Membrane</keyword>
<evidence type="ECO:0000256" key="4">
    <source>
        <dbReference type="ARBA" id="ARBA00022989"/>
    </source>
</evidence>
<comment type="subcellular location">
    <subcellularLocation>
        <location evidence="1">Membrane</location>
        <topology evidence="1">Multi-pass membrane protein</topology>
    </subcellularLocation>
</comment>
<organism evidence="7 8">
    <name type="scientific">Candidatus Paenalcaligenes intestinipullorum</name>
    <dbReference type="NCBI Taxonomy" id="2838718"/>
    <lineage>
        <taxon>Bacteria</taxon>
        <taxon>Pseudomonadati</taxon>
        <taxon>Pseudomonadota</taxon>
        <taxon>Betaproteobacteria</taxon>
        <taxon>Burkholderiales</taxon>
        <taxon>Alcaligenaceae</taxon>
        <taxon>Paenalcaligenes</taxon>
    </lineage>
</organism>
<dbReference type="PANTHER" id="PTHR21716:SF4">
    <property type="entry name" value="TRANSMEMBRANE PROTEIN 245"/>
    <property type="match status" value="1"/>
</dbReference>
<evidence type="ECO:0000256" key="3">
    <source>
        <dbReference type="ARBA" id="ARBA00022692"/>
    </source>
</evidence>
<comment type="caution">
    <text evidence="7">The sequence shown here is derived from an EMBL/GenBank/DDBJ whole genome shotgun (WGS) entry which is preliminary data.</text>
</comment>
<feature type="transmembrane region" description="Helical" evidence="6">
    <location>
        <begin position="279"/>
        <end position="301"/>
    </location>
</feature>
<dbReference type="Pfam" id="PF01594">
    <property type="entry name" value="AI-2E_transport"/>
    <property type="match status" value="1"/>
</dbReference>
<protein>
    <submittedName>
        <fullName evidence="7">AI-2E family transporter</fullName>
    </submittedName>
</protein>
<evidence type="ECO:0000256" key="2">
    <source>
        <dbReference type="ARBA" id="ARBA00009773"/>
    </source>
</evidence>
<feature type="transmembrane region" description="Helical" evidence="6">
    <location>
        <begin position="7"/>
        <end position="27"/>
    </location>
</feature>
<sequence>MSTENTLYFRSFLLLLAIVSIAFLWVLLPFYGAVFWGGILAIIFAPLQQRFLAYTHGRKTLSAFITLLIIILIVIIPVLLLMGALIKEVAHISELLKIASTSPDGFLIQFSEAELEQASKSAVGMQFFAVPSDLANNLASYPHVLFKKMQSLLPSQLQDIISRALGDDFDKLRTRATEFMLNSGRYITKQAVSFGSNTFQFVVSLGVMLYLLFFLLRDGAALGRRCRQLAPLSDEQKVHLMQKLTTVIRATVKGNIAVAAIQGLLGGIAFAILGLSAPVFWGVLMAVLSLLPAVGASLIWGPVAIYYFAVGEYVHGIALTAVGIFVIGLVDNILRPILVGKDTKIPDYVILISTLGGMSLFGLNGFVIGPLVAAIFMACWDLFPAAMSRRNQELENERQGLPPADQC</sequence>
<feature type="transmembrane region" description="Helical" evidence="6">
    <location>
        <begin position="198"/>
        <end position="216"/>
    </location>
</feature>
<feature type="transmembrane region" description="Helical" evidence="6">
    <location>
        <begin position="64"/>
        <end position="86"/>
    </location>
</feature>
<keyword evidence="3 6" id="KW-0812">Transmembrane</keyword>
<evidence type="ECO:0000256" key="6">
    <source>
        <dbReference type="SAM" id="Phobius"/>
    </source>
</evidence>
<dbReference type="AlphaFoldDB" id="A0A9D2RGN1"/>
<feature type="transmembrane region" description="Helical" evidence="6">
    <location>
        <begin position="250"/>
        <end position="273"/>
    </location>
</feature>
<feature type="transmembrane region" description="Helical" evidence="6">
    <location>
        <begin position="33"/>
        <end position="52"/>
    </location>
</feature>
<dbReference type="EMBL" id="DWUQ01000066">
    <property type="protein sequence ID" value="HJD44062.1"/>
    <property type="molecule type" value="Genomic_DNA"/>
</dbReference>
<evidence type="ECO:0000313" key="7">
    <source>
        <dbReference type="EMBL" id="HJD44062.1"/>
    </source>
</evidence>
<comment type="similarity">
    <text evidence="2">Belongs to the autoinducer-2 exporter (AI-2E) (TC 2.A.86) family.</text>
</comment>
<dbReference type="GO" id="GO:0016020">
    <property type="term" value="C:membrane"/>
    <property type="evidence" value="ECO:0007669"/>
    <property type="project" value="UniProtKB-SubCell"/>
</dbReference>
<evidence type="ECO:0000313" key="8">
    <source>
        <dbReference type="Proteomes" id="UP000823889"/>
    </source>
</evidence>
<feature type="transmembrane region" description="Helical" evidence="6">
    <location>
        <begin position="313"/>
        <end position="330"/>
    </location>
</feature>
<evidence type="ECO:0000256" key="1">
    <source>
        <dbReference type="ARBA" id="ARBA00004141"/>
    </source>
</evidence>
<feature type="transmembrane region" description="Helical" evidence="6">
    <location>
        <begin position="350"/>
        <end position="383"/>
    </location>
</feature>
<evidence type="ECO:0000256" key="5">
    <source>
        <dbReference type="ARBA" id="ARBA00023136"/>
    </source>
</evidence>
<name>A0A9D2RGN1_9BURK</name>